<organism evidence="1 2">
    <name type="scientific">Catenulispora acidiphila (strain DSM 44928 / JCM 14897 / NBRC 102108 / NRRL B-24433 / ID139908)</name>
    <dbReference type="NCBI Taxonomy" id="479433"/>
    <lineage>
        <taxon>Bacteria</taxon>
        <taxon>Bacillati</taxon>
        <taxon>Actinomycetota</taxon>
        <taxon>Actinomycetes</taxon>
        <taxon>Catenulisporales</taxon>
        <taxon>Catenulisporaceae</taxon>
        <taxon>Catenulispora</taxon>
    </lineage>
</organism>
<evidence type="ECO:0008006" key="3">
    <source>
        <dbReference type="Google" id="ProtNLM"/>
    </source>
</evidence>
<dbReference type="AlphaFoldDB" id="C7QDS4"/>
<dbReference type="HOGENOM" id="CLU_071559_0_0_11"/>
<reference evidence="1 2" key="1">
    <citation type="journal article" date="2009" name="Stand. Genomic Sci.">
        <title>Complete genome sequence of Catenulispora acidiphila type strain (ID 139908).</title>
        <authorList>
            <person name="Copeland A."/>
            <person name="Lapidus A."/>
            <person name="Glavina Del Rio T."/>
            <person name="Nolan M."/>
            <person name="Lucas S."/>
            <person name="Chen F."/>
            <person name="Tice H."/>
            <person name="Cheng J.F."/>
            <person name="Bruce D."/>
            <person name="Goodwin L."/>
            <person name="Pitluck S."/>
            <person name="Mikhailova N."/>
            <person name="Pati A."/>
            <person name="Ivanova N."/>
            <person name="Mavromatis K."/>
            <person name="Chen A."/>
            <person name="Palaniappan K."/>
            <person name="Chain P."/>
            <person name="Land M."/>
            <person name="Hauser L."/>
            <person name="Chang Y.J."/>
            <person name="Jeffries C.D."/>
            <person name="Chertkov O."/>
            <person name="Brettin T."/>
            <person name="Detter J.C."/>
            <person name="Han C."/>
            <person name="Ali Z."/>
            <person name="Tindall B.J."/>
            <person name="Goker M."/>
            <person name="Bristow J."/>
            <person name="Eisen J.A."/>
            <person name="Markowitz V."/>
            <person name="Hugenholtz P."/>
            <person name="Kyrpides N.C."/>
            <person name="Klenk H.P."/>
        </authorList>
    </citation>
    <scope>NUCLEOTIDE SEQUENCE [LARGE SCALE GENOMIC DNA]</scope>
    <source>
        <strain evidence="2">DSM 44928 / JCM 14897 / NBRC 102108 / NRRL B-24433 / ID139908</strain>
    </source>
</reference>
<proteinExistence type="predicted"/>
<keyword evidence="2" id="KW-1185">Reference proteome</keyword>
<dbReference type="eggNOG" id="COG4114">
    <property type="taxonomic scope" value="Bacteria"/>
</dbReference>
<evidence type="ECO:0000313" key="1">
    <source>
        <dbReference type="EMBL" id="ACU74698.1"/>
    </source>
</evidence>
<gene>
    <name evidence="1" type="ordered locus">Caci_5840</name>
</gene>
<dbReference type="InParanoid" id="C7QDS4"/>
<evidence type="ECO:0000313" key="2">
    <source>
        <dbReference type="Proteomes" id="UP000000851"/>
    </source>
</evidence>
<accession>C7QDS4</accession>
<dbReference type="Proteomes" id="UP000000851">
    <property type="component" value="Chromosome"/>
</dbReference>
<dbReference type="RefSeq" id="WP_015794427.1">
    <property type="nucleotide sequence ID" value="NC_013131.1"/>
</dbReference>
<dbReference type="EMBL" id="CP001700">
    <property type="protein sequence ID" value="ACU74698.1"/>
    <property type="molecule type" value="Genomic_DNA"/>
</dbReference>
<sequence length="269" mass="27514">MTAAGDGVTALAPVSDELAALGPFFAVEFHEAGSLASPWQQMSSLTDFPCSPDVPDVPDLLDALAERVAAVRAFLASGTAQKTSAVELRVAASVVHLGLVARVLSPLLALAVLHQRYGSVHAADLRWQPTLGSMFPLSVRASALAADGATFADGVLAAGVVGEFGTAIARFGVNEHIVRGNVASALAGAGKTLAAARPDLRADIQALIDELLAGPELAGSGGFQPDGAFRRRSCCLIYRAAPTPTPTGNRDGALCGDCVLAPEHGPMEI</sequence>
<dbReference type="STRING" id="479433.Caci_5840"/>
<name>C7QDS4_CATAD</name>
<dbReference type="KEGG" id="cai:Caci_5840"/>
<protein>
    <recommendedName>
        <fullName evidence="3">Ferric siderophore reductase C-terminal domain-containing protein</fullName>
    </recommendedName>
</protein>